<dbReference type="AlphaFoldDB" id="A0A0L0G028"/>
<proteinExistence type="predicted"/>
<evidence type="ECO:0000256" key="1">
    <source>
        <dbReference type="SAM" id="MobiDB-lite"/>
    </source>
</evidence>
<protein>
    <submittedName>
        <fullName evidence="2">Uncharacterized protein</fullName>
    </submittedName>
</protein>
<dbReference type="Proteomes" id="UP000054560">
    <property type="component" value="Unassembled WGS sequence"/>
</dbReference>
<gene>
    <name evidence="2" type="ORF">SARC_05520</name>
</gene>
<evidence type="ECO:0000313" key="3">
    <source>
        <dbReference type="Proteomes" id="UP000054560"/>
    </source>
</evidence>
<dbReference type="GeneID" id="25906024"/>
<sequence>MQSDNEYVSAESVQDGVSSPKSASESQTEAINSPNMAGTSPKTLNLSPAKVNMSPSKASRGTFVGGTILKVSPAGKAMGQFQSEIWNEDNSTGGFVAECVKAKELKDLPKTSIKDRSGPNLLMWLHDNPTTKYAHTITHPSRYGLPDAQDTQKDVTFVPFNIETDR</sequence>
<reference evidence="2 3" key="1">
    <citation type="submission" date="2011-02" db="EMBL/GenBank/DDBJ databases">
        <title>The Genome Sequence of Sphaeroforma arctica JP610.</title>
        <authorList>
            <consortium name="The Broad Institute Genome Sequencing Platform"/>
            <person name="Russ C."/>
            <person name="Cuomo C."/>
            <person name="Young S.K."/>
            <person name="Zeng Q."/>
            <person name="Gargeya S."/>
            <person name="Alvarado L."/>
            <person name="Berlin A."/>
            <person name="Chapman S.B."/>
            <person name="Chen Z."/>
            <person name="Freedman E."/>
            <person name="Gellesch M."/>
            <person name="Goldberg J."/>
            <person name="Griggs A."/>
            <person name="Gujja S."/>
            <person name="Heilman E."/>
            <person name="Heiman D."/>
            <person name="Howarth C."/>
            <person name="Mehta T."/>
            <person name="Neiman D."/>
            <person name="Pearson M."/>
            <person name="Roberts A."/>
            <person name="Saif S."/>
            <person name="Shea T."/>
            <person name="Shenoy N."/>
            <person name="Sisk P."/>
            <person name="Stolte C."/>
            <person name="Sykes S."/>
            <person name="White J."/>
            <person name="Yandava C."/>
            <person name="Burger G."/>
            <person name="Gray M.W."/>
            <person name="Holland P.W.H."/>
            <person name="King N."/>
            <person name="Lang F.B.F."/>
            <person name="Roger A.J."/>
            <person name="Ruiz-Trillo I."/>
            <person name="Haas B."/>
            <person name="Nusbaum C."/>
            <person name="Birren B."/>
        </authorList>
    </citation>
    <scope>NUCLEOTIDE SEQUENCE [LARGE SCALE GENOMIC DNA]</scope>
    <source>
        <strain evidence="2 3">JP610</strain>
    </source>
</reference>
<dbReference type="RefSeq" id="XP_014156083.1">
    <property type="nucleotide sequence ID" value="XM_014300608.1"/>
</dbReference>
<feature type="region of interest" description="Disordered" evidence="1">
    <location>
        <begin position="1"/>
        <end position="58"/>
    </location>
</feature>
<feature type="compositionally biased region" description="Polar residues" evidence="1">
    <location>
        <begin position="1"/>
        <end position="46"/>
    </location>
</feature>
<name>A0A0L0G028_9EUKA</name>
<organism evidence="2 3">
    <name type="scientific">Sphaeroforma arctica JP610</name>
    <dbReference type="NCBI Taxonomy" id="667725"/>
    <lineage>
        <taxon>Eukaryota</taxon>
        <taxon>Ichthyosporea</taxon>
        <taxon>Ichthyophonida</taxon>
        <taxon>Sphaeroforma</taxon>
    </lineage>
</organism>
<keyword evidence="3" id="KW-1185">Reference proteome</keyword>
<evidence type="ECO:0000313" key="2">
    <source>
        <dbReference type="EMBL" id="KNC82181.1"/>
    </source>
</evidence>
<dbReference type="EMBL" id="KQ241951">
    <property type="protein sequence ID" value="KNC82181.1"/>
    <property type="molecule type" value="Genomic_DNA"/>
</dbReference>
<accession>A0A0L0G028</accession>